<evidence type="ECO:0000256" key="4">
    <source>
        <dbReference type="ARBA" id="ARBA00022692"/>
    </source>
</evidence>
<dbReference type="Proteomes" id="UP000682811">
    <property type="component" value="Unassembled WGS sequence"/>
</dbReference>
<name>A0A919YBT7_9BACL</name>
<keyword evidence="4 7" id="KW-0812">Transmembrane</keyword>
<feature type="transmembrane region" description="Helical" evidence="7">
    <location>
        <begin position="16"/>
        <end position="38"/>
    </location>
</feature>
<evidence type="ECO:0000256" key="6">
    <source>
        <dbReference type="ARBA" id="ARBA00023136"/>
    </source>
</evidence>
<sequence>MKNSLDHLLSHPLGMLVGYFAVAIVALIVFLGLFEVVARYNFWKEIGRGNVAASLATGGKFFAICNVLRYSIEAKTSLYETMKWGTYGFILLFVSYLLFEFLTPVFSVDEEIRKDNRAVGVFSLLISVSLSYVIGACIF</sequence>
<dbReference type="RefSeq" id="WP_212977037.1">
    <property type="nucleotide sequence ID" value="NZ_AP025343.1"/>
</dbReference>
<evidence type="ECO:0000256" key="1">
    <source>
        <dbReference type="ARBA" id="ARBA00004651"/>
    </source>
</evidence>
<comment type="subcellular location">
    <subcellularLocation>
        <location evidence="1">Cell membrane</location>
        <topology evidence="1">Multi-pass membrane protein</topology>
    </subcellularLocation>
</comment>
<evidence type="ECO:0000256" key="5">
    <source>
        <dbReference type="ARBA" id="ARBA00022989"/>
    </source>
</evidence>
<keyword evidence="5 7" id="KW-1133">Transmembrane helix</keyword>
<evidence type="ECO:0000313" key="9">
    <source>
        <dbReference type="Proteomes" id="UP000682811"/>
    </source>
</evidence>
<feature type="transmembrane region" description="Helical" evidence="7">
    <location>
        <begin position="50"/>
        <end position="72"/>
    </location>
</feature>
<evidence type="ECO:0000313" key="8">
    <source>
        <dbReference type="EMBL" id="GIO45945.1"/>
    </source>
</evidence>
<comment type="caution">
    <text evidence="8">The sequence shown here is derived from an EMBL/GenBank/DDBJ whole genome shotgun (WGS) entry which is preliminary data.</text>
</comment>
<evidence type="ECO:0000256" key="7">
    <source>
        <dbReference type="SAM" id="Phobius"/>
    </source>
</evidence>
<evidence type="ECO:0000256" key="3">
    <source>
        <dbReference type="ARBA" id="ARBA00022475"/>
    </source>
</evidence>
<keyword evidence="3" id="KW-1003">Cell membrane</keyword>
<dbReference type="AlphaFoldDB" id="A0A919YBT7"/>
<feature type="transmembrane region" description="Helical" evidence="7">
    <location>
        <begin position="118"/>
        <end position="138"/>
    </location>
</feature>
<feature type="transmembrane region" description="Helical" evidence="7">
    <location>
        <begin position="84"/>
        <end position="106"/>
    </location>
</feature>
<protein>
    <submittedName>
        <fullName evidence="8">UPF0719 transmembrane protein YshE</fullName>
    </submittedName>
</protein>
<dbReference type="InterPro" id="IPR007140">
    <property type="entry name" value="DUF350"/>
</dbReference>
<organism evidence="8 9">
    <name type="scientific">Paenibacillus azoreducens</name>
    <dbReference type="NCBI Taxonomy" id="116718"/>
    <lineage>
        <taxon>Bacteria</taxon>
        <taxon>Bacillati</taxon>
        <taxon>Bacillota</taxon>
        <taxon>Bacilli</taxon>
        <taxon>Bacillales</taxon>
        <taxon>Paenibacillaceae</taxon>
        <taxon>Paenibacillus</taxon>
    </lineage>
</organism>
<dbReference type="Pfam" id="PF03994">
    <property type="entry name" value="DUF350"/>
    <property type="match status" value="1"/>
</dbReference>
<evidence type="ECO:0000256" key="2">
    <source>
        <dbReference type="ARBA" id="ARBA00005779"/>
    </source>
</evidence>
<keyword evidence="6 7" id="KW-0472">Membrane</keyword>
<keyword evidence="9" id="KW-1185">Reference proteome</keyword>
<accession>A0A919YBT7</accession>
<proteinExistence type="inferred from homology"/>
<reference evidence="8 9" key="1">
    <citation type="submission" date="2021-03" db="EMBL/GenBank/DDBJ databases">
        <title>Antimicrobial resistance genes in bacteria isolated from Japanese honey, and their potential for conferring macrolide and lincosamide resistance in the American foulbrood pathogen Paenibacillus larvae.</title>
        <authorList>
            <person name="Okamoto M."/>
            <person name="Kumagai M."/>
            <person name="Kanamori H."/>
            <person name="Takamatsu D."/>
        </authorList>
    </citation>
    <scope>NUCLEOTIDE SEQUENCE [LARGE SCALE GENOMIC DNA]</scope>
    <source>
        <strain evidence="8 9">J34TS1</strain>
    </source>
</reference>
<dbReference type="GO" id="GO:0005886">
    <property type="term" value="C:plasma membrane"/>
    <property type="evidence" value="ECO:0007669"/>
    <property type="project" value="UniProtKB-SubCell"/>
</dbReference>
<dbReference type="PANTHER" id="PTHR40043">
    <property type="entry name" value="UPF0719 INNER MEMBRANE PROTEIN YJFL"/>
    <property type="match status" value="1"/>
</dbReference>
<gene>
    <name evidence="8" type="primary">yshE</name>
    <name evidence="8" type="ORF">J34TS1_07100</name>
</gene>
<dbReference type="PANTHER" id="PTHR40043:SF1">
    <property type="entry name" value="UPF0719 INNER MEMBRANE PROTEIN YJFL"/>
    <property type="match status" value="1"/>
</dbReference>
<dbReference type="EMBL" id="BORT01000002">
    <property type="protein sequence ID" value="GIO45945.1"/>
    <property type="molecule type" value="Genomic_DNA"/>
</dbReference>
<comment type="similarity">
    <text evidence="2">Belongs to the UPF0719 family.</text>
</comment>